<reference evidence="2" key="1">
    <citation type="submission" date="2022-01" db="EMBL/GenBank/DDBJ databases">
        <title>Paenibacillus spongiae sp. nov., isolated from marine sponge.</title>
        <authorList>
            <person name="Li Z."/>
            <person name="Zhang M."/>
        </authorList>
    </citation>
    <scope>NUCLEOTIDE SEQUENCE</scope>
    <source>
        <strain evidence="2">PHS-Z3</strain>
    </source>
</reference>
<dbReference type="Pfam" id="PF00903">
    <property type="entry name" value="Glyoxalase"/>
    <property type="match status" value="1"/>
</dbReference>
<dbReference type="Gene3D" id="3.10.180.10">
    <property type="entry name" value="2,3-Dihydroxybiphenyl 1,2-Dioxygenase, domain 1"/>
    <property type="match status" value="2"/>
</dbReference>
<sequence>MGESVKAAESALLKTGCFYLPADDVDGIYRWYEKHFNGCTRTLPMYYGKTVEKGYNLNYITDGWLPGEPYEMFSMRFETDCIEELYERLSAADDVKLEPIRVVANEGSMFCFFDPQGNKFQVWQDPHTVTQPLRADVPALIRVAALFFPVSDPAAAHKWYTDFLGVKVNETGQPVTGDGIQFFFHKSLEPGRTLNYTPIENHTTTDSRPASVSIINVAVHDLDAMHHRMLDNGQNVDTYIHDRWGCGRNLLLSDPDGNKLELWEFQAVVEQVESNKEHPDWKERFKFHNYAYNVQVDEFLAMIKNDTTGDVYSGLAVRVINLVTYANLCESDREGLEQLLKTLEQFGKQNPEKAFRILYRDGSEFVQLS</sequence>
<evidence type="ECO:0000313" key="2">
    <source>
        <dbReference type="EMBL" id="UVI33318.1"/>
    </source>
</evidence>
<organism evidence="2 3">
    <name type="scientific">Paenibacillus spongiae</name>
    <dbReference type="NCBI Taxonomy" id="2909671"/>
    <lineage>
        <taxon>Bacteria</taxon>
        <taxon>Bacillati</taxon>
        <taxon>Bacillota</taxon>
        <taxon>Bacilli</taxon>
        <taxon>Bacillales</taxon>
        <taxon>Paenibacillaceae</taxon>
        <taxon>Paenibacillus</taxon>
    </lineage>
</organism>
<dbReference type="InterPro" id="IPR052164">
    <property type="entry name" value="Anthracycline_SecMetBiosynth"/>
</dbReference>
<dbReference type="SUPFAM" id="SSF54593">
    <property type="entry name" value="Glyoxalase/Bleomycin resistance protein/Dihydroxybiphenyl dioxygenase"/>
    <property type="match status" value="2"/>
</dbReference>
<dbReference type="InterPro" id="IPR004360">
    <property type="entry name" value="Glyas_Fos-R_dOase_dom"/>
</dbReference>
<keyword evidence="3" id="KW-1185">Reference proteome</keyword>
<name>A0ABY5SL66_9BACL</name>
<dbReference type="RefSeq" id="WP_258389372.1">
    <property type="nucleotide sequence ID" value="NZ_CP091430.1"/>
</dbReference>
<accession>A0ABY5SL66</accession>
<dbReference type="PANTHER" id="PTHR33993">
    <property type="entry name" value="GLYOXALASE-RELATED"/>
    <property type="match status" value="1"/>
</dbReference>
<protein>
    <submittedName>
        <fullName evidence="2">VOC family protein</fullName>
    </submittedName>
</protein>
<dbReference type="InterPro" id="IPR037523">
    <property type="entry name" value="VOC_core"/>
</dbReference>
<dbReference type="PANTHER" id="PTHR33993:SF5">
    <property type="entry name" value="GLYOXALASE"/>
    <property type="match status" value="1"/>
</dbReference>
<dbReference type="EMBL" id="CP091430">
    <property type="protein sequence ID" value="UVI33318.1"/>
    <property type="molecule type" value="Genomic_DNA"/>
</dbReference>
<gene>
    <name evidence="2" type="ORF">L1F29_16375</name>
</gene>
<dbReference type="PROSITE" id="PS51819">
    <property type="entry name" value="VOC"/>
    <property type="match status" value="1"/>
</dbReference>
<evidence type="ECO:0000259" key="1">
    <source>
        <dbReference type="PROSITE" id="PS51819"/>
    </source>
</evidence>
<evidence type="ECO:0000313" key="3">
    <source>
        <dbReference type="Proteomes" id="UP001057877"/>
    </source>
</evidence>
<dbReference type="InterPro" id="IPR029068">
    <property type="entry name" value="Glyas_Bleomycin-R_OHBP_Dase"/>
</dbReference>
<feature type="domain" description="VOC" evidence="1">
    <location>
        <begin position="142"/>
        <end position="265"/>
    </location>
</feature>
<dbReference type="CDD" id="cd06587">
    <property type="entry name" value="VOC"/>
    <property type="match status" value="2"/>
</dbReference>
<proteinExistence type="predicted"/>
<dbReference type="Proteomes" id="UP001057877">
    <property type="component" value="Chromosome"/>
</dbReference>